<evidence type="ECO:0000256" key="1">
    <source>
        <dbReference type="ARBA" id="ARBA00023015"/>
    </source>
</evidence>
<dbReference type="SUPFAM" id="SSF48008">
    <property type="entry name" value="GntR ligand-binding domain-like"/>
    <property type="match status" value="1"/>
</dbReference>
<dbReference type="eggNOG" id="COG1802">
    <property type="taxonomic scope" value="Bacteria"/>
</dbReference>
<dbReference type="CDD" id="cd07377">
    <property type="entry name" value="WHTH_GntR"/>
    <property type="match status" value="1"/>
</dbReference>
<dbReference type="RefSeq" id="WP_036677131.1">
    <property type="nucleotide sequence ID" value="NZ_JNVM01000004.1"/>
</dbReference>
<evidence type="ECO:0000313" key="5">
    <source>
        <dbReference type="EMBL" id="KEQ27161.1"/>
    </source>
</evidence>
<keyword evidence="2" id="KW-0238">DNA-binding</keyword>
<dbReference type="Gene3D" id="1.20.120.530">
    <property type="entry name" value="GntR ligand-binding domain-like"/>
    <property type="match status" value="1"/>
</dbReference>
<dbReference type="InterPro" id="IPR036388">
    <property type="entry name" value="WH-like_DNA-bd_sf"/>
</dbReference>
<gene>
    <name evidence="5" type="ORF">ET33_25115</name>
</gene>
<comment type="caution">
    <text evidence="5">The sequence shown here is derived from an EMBL/GenBank/DDBJ whole genome shotgun (WGS) entry which is preliminary data.</text>
</comment>
<evidence type="ECO:0000256" key="3">
    <source>
        <dbReference type="ARBA" id="ARBA00023163"/>
    </source>
</evidence>
<dbReference type="Gene3D" id="1.10.10.10">
    <property type="entry name" value="Winged helix-like DNA-binding domain superfamily/Winged helix DNA-binding domain"/>
    <property type="match status" value="1"/>
</dbReference>
<dbReference type="GO" id="GO:0003700">
    <property type="term" value="F:DNA-binding transcription factor activity"/>
    <property type="evidence" value="ECO:0007669"/>
    <property type="project" value="InterPro"/>
</dbReference>
<dbReference type="PANTHER" id="PTHR43537:SF24">
    <property type="entry name" value="GLUCONATE OPERON TRANSCRIPTIONAL REPRESSOR"/>
    <property type="match status" value="1"/>
</dbReference>
<keyword evidence="1" id="KW-0805">Transcription regulation</keyword>
<proteinExistence type="predicted"/>
<dbReference type="PRINTS" id="PR00035">
    <property type="entry name" value="HTHGNTR"/>
</dbReference>
<dbReference type="InterPro" id="IPR000524">
    <property type="entry name" value="Tscrpt_reg_HTH_GntR"/>
</dbReference>
<dbReference type="InterPro" id="IPR036390">
    <property type="entry name" value="WH_DNA-bd_sf"/>
</dbReference>
<dbReference type="SMART" id="SM00345">
    <property type="entry name" value="HTH_GNTR"/>
    <property type="match status" value="1"/>
</dbReference>
<dbReference type="InterPro" id="IPR008920">
    <property type="entry name" value="TF_FadR/GntR_C"/>
</dbReference>
<dbReference type="SMART" id="SM00895">
    <property type="entry name" value="FCD"/>
    <property type="match status" value="1"/>
</dbReference>
<reference evidence="5 6" key="1">
    <citation type="submission" date="2014-06" db="EMBL/GenBank/DDBJ databases">
        <title>Draft genome sequence of Paenibacillus sp. MSt1.</title>
        <authorList>
            <person name="Aw Y.K."/>
            <person name="Ong K.S."/>
            <person name="Gan H.M."/>
            <person name="Lee S.M."/>
        </authorList>
    </citation>
    <scope>NUCLEOTIDE SEQUENCE [LARGE SCALE GENOMIC DNA]</scope>
    <source>
        <strain evidence="5 6">MSt1</strain>
    </source>
</reference>
<dbReference type="Proteomes" id="UP000028123">
    <property type="component" value="Unassembled WGS sequence"/>
</dbReference>
<keyword evidence="6" id="KW-1185">Reference proteome</keyword>
<dbReference type="PANTHER" id="PTHR43537">
    <property type="entry name" value="TRANSCRIPTIONAL REGULATOR, GNTR FAMILY"/>
    <property type="match status" value="1"/>
</dbReference>
<evidence type="ECO:0000256" key="2">
    <source>
        <dbReference type="ARBA" id="ARBA00023125"/>
    </source>
</evidence>
<dbReference type="InterPro" id="IPR011711">
    <property type="entry name" value="GntR_C"/>
</dbReference>
<feature type="domain" description="HTH gntR-type" evidence="4">
    <location>
        <begin position="11"/>
        <end position="77"/>
    </location>
</feature>
<dbReference type="EMBL" id="JNVM01000004">
    <property type="protein sequence ID" value="KEQ27161.1"/>
    <property type="molecule type" value="Genomic_DNA"/>
</dbReference>
<dbReference type="AlphaFoldDB" id="A0A081P8Y8"/>
<dbReference type="OrthoDB" id="368257at2"/>
<accession>A0A081P8Y8</accession>
<dbReference type="SUPFAM" id="SSF46785">
    <property type="entry name" value="Winged helix' DNA-binding domain"/>
    <property type="match status" value="1"/>
</dbReference>
<evidence type="ECO:0000259" key="4">
    <source>
        <dbReference type="PROSITE" id="PS50949"/>
    </source>
</evidence>
<keyword evidence="3" id="KW-0804">Transcription</keyword>
<organism evidence="5 6">
    <name type="scientific">Paenibacillus tyrfis</name>
    <dbReference type="NCBI Taxonomy" id="1501230"/>
    <lineage>
        <taxon>Bacteria</taxon>
        <taxon>Bacillati</taxon>
        <taxon>Bacillota</taxon>
        <taxon>Bacilli</taxon>
        <taxon>Bacillales</taxon>
        <taxon>Paenibacillaceae</taxon>
        <taxon>Paenibacillus</taxon>
    </lineage>
</organism>
<protein>
    <submittedName>
        <fullName evidence="5">GntR family transcriptional regulator</fullName>
    </submittedName>
</protein>
<sequence length="223" mass="25299">MRYPAVWLQGLSLGESMACDLRLQIIAGNIKPGEVISENKVAAEFGTSRSPVREALKTLSNEGLIRLERMGAVVNGLSSQDVEELYDVRFLIESFAQQRLAEGNHESLLSNLKRNIDKMDLAMKHRDIEEFSYLDFSFHESIIVEAKHARILHLWKSIRQIVLTVMYLTTAEVFSKGENKLKSVIDKHRSIVAGLESKDVTVIQSVVQQYFADSHKTLHSRFP</sequence>
<dbReference type="GO" id="GO:0003677">
    <property type="term" value="F:DNA binding"/>
    <property type="evidence" value="ECO:0007669"/>
    <property type="project" value="UniProtKB-KW"/>
</dbReference>
<dbReference type="Pfam" id="PF00392">
    <property type="entry name" value="GntR"/>
    <property type="match status" value="1"/>
</dbReference>
<dbReference type="PROSITE" id="PS50949">
    <property type="entry name" value="HTH_GNTR"/>
    <property type="match status" value="1"/>
</dbReference>
<dbReference type="Pfam" id="PF07729">
    <property type="entry name" value="FCD"/>
    <property type="match status" value="1"/>
</dbReference>
<name>A0A081P8Y8_9BACL</name>
<evidence type="ECO:0000313" key="6">
    <source>
        <dbReference type="Proteomes" id="UP000028123"/>
    </source>
</evidence>